<keyword evidence="5 8" id="KW-0653">Protein transport</keyword>
<dbReference type="InterPro" id="IPR002898">
    <property type="entry name" value="MotA_ExbB_proton_chnl"/>
</dbReference>
<dbReference type="GO" id="GO:0005886">
    <property type="term" value="C:plasma membrane"/>
    <property type="evidence" value="ECO:0007669"/>
    <property type="project" value="UniProtKB-SubCell"/>
</dbReference>
<evidence type="ECO:0000256" key="2">
    <source>
        <dbReference type="ARBA" id="ARBA00022448"/>
    </source>
</evidence>
<keyword evidence="2 8" id="KW-0813">Transport</keyword>
<dbReference type="AlphaFoldDB" id="A0A0U3STZ1"/>
<evidence type="ECO:0000256" key="4">
    <source>
        <dbReference type="ARBA" id="ARBA00022692"/>
    </source>
</evidence>
<evidence type="ECO:0000256" key="1">
    <source>
        <dbReference type="ARBA" id="ARBA00004651"/>
    </source>
</evidence>
<gene>
    <name evidence="11" type="ORF">AUC43_02240</name>
</gene>
<sequence>MEQKNALNTSPRPAATAAKAEAQSSGGASLFSVLVIILAFIVSVVVYKFVLGDASHFQGGNNENNPNPGDYLGVVYKGGFIVPILMTMLLCVITFSIERMLTISKAKGSKSIEAFVRTVRQKLNTNDINGALAACDQQKGSVANVVKAGLLKYNEMGRDRTMATDQKILAIQKEIEESTALELPMLEKNLVIISTLASIATLVGLLGTVFGMIRAFAALAQAGTPDAVALANGISEALINTALGIGTSALAIVAYNYFTSKIDELTYSIDEAGFSIIQTFAAQHGNTQPAQTV</sequence>
<proteinExistence type="inferred from homology"/>
<keyword evidence="11" id="KW-0969">Cilium</keyword>
<dbReference type="EMBL" id="CP013909">
    <property type="protein sequence ID" value="ALW84019.1"/>
    <property type="molecule type" value="Genomic_DNA"/>
</dbReference>
<evidence type="ECO:0000256" key="6">
    <source>
        <dbReference type="ARBA" id="ARBA00022989"/>
    </source>
</evidence>
<dbReference type="Proteomes" id="UP000059542">
    <property type="component" value="Chromosome"/>
</dbReference>
<dbReference type="InterPro" id="IPR050790">
    <property type="entry name" value="ExbB/TolQ_transport"/>
</dbReference>
<evidence type="ECO:0000256" key="3">
    <source>
        <dbReference type="ARBA" id="ARBA00022475"/>
    </source>
</evidence>
<dbReference type="STRING" id="1411621.AUC43_02240"/>
<keyword evidence="7 9" id="KW-0472">Membrane</keyword>
<organism evidence="11 12">
    <name type="scientific">Hymenobacter sedentarius</name>
    <dbReference type="NCBI Taxonomy" id="1411621"/>
    <lineage>
        <taxon>Bacteria</taxon>
        <taxon>Pseudomonadati</taxon>
        <taxon>Bacteroidota</taxon>
        <taxon>Cytophagia</taxon>
        <taxon>Cytophagales</taxon>
        <taxon>Hymenobacteraceae</taxon>
        <taxon>Hymenobacter</taxon>
    </lineage>
</organism>
<dbReference type="GO" id="GO:0017038">
    <property type="term" value="P:protein import"/>
    <property type="evidence" value="ECO:0007669"/>
    <property type="project" value="TreeGrafter"/>
</dbReference>
<keyword evidence="4 9" id="KW-0812">Transmembrane</keyword>
<reference evidence="11 12" key="1">
    <citation type="submission" date="2015-12" db="EMBL/GenBank/DDBJ databases">
        <authorList>
            <person name="Shamseldin A."/>
            <person name="Moawad H."/>
            <person name="Abd El-Rahim W.M."/>
            <person name="Sadowsky M.J."/>
        </authorList>
    </citation>
    <scope>NUCLEOTIDE SEQUENCE [LARGE SCALE GENOMIC DNA]</scope>
    <source>
        <strain evidence="11 12">DG5B</strain>
    </source>
</reference>
<comment type="similarity">
    <text evidence="8">Belongs to the exbB/tolQ family.</text>
</comment>
<feature type="transmembrane region" description="Helical" evidence="9">
    <location>
        <begin position="71"/>
        <end position="97"/>
    </location>
</feature>
<protein>
    <submittedName>
        <fullName evidence="11">Flagellar motor protein MotA</fullName>
    </submittedName>
</protein>
<evidence type="ECO:0000259" key="10">
    <source>
        <dbReference type="Pfam" id="PF01618"/>
    </source>
</evidence>
<name>A0A0U3STZ1_9BACT</name>
<keyword evidence="11" id="KW-0966">Cell projection</keyword>
<evidence type="ECO:0000256" key="5">
    <source>
        <dbReference type="ARBA" id="ARBA00022927"/>
    </source>
</evidence>
<dbReference type="OrthoDB" id="4045at2"/>
<keyword evidence="12" id="KW-1185">Reference proteome</keyword>
<dbReference type="Pfam" id="PF01618">
    <property type="entry name" value="MotA_ExbB"/>
    <property type="match status" value="1"/>
</dbReference>
<evidence type="ECO:0000313" key="12">
    <source>
        <dbReference type="Proteomes" id="UP000059542"/>
    </source>
</evidence>
<feature type="transmembrane region" description="Helical" evidence="9">
    <location>
        <begin position="237"/>
        <end position="258"/>
    </location>
</feature>
<evidence type="ECO:0000313" key="11">
    <source>
        <dbReference type="EMBL" id="ALW84019.1"/>
    </source>
</evidence>
<evidence type="ECO:0000256" key="9">
    <source>
        <dbReference type="SAM" id="Phobius"/>
    </source>
</evidence>
<dbReference type="KEGG" id="hyg:AUC43_02240"/>
<comment type="subcellular location">
    <subcellularLocation>
        <location evidence="1">Cell membrane</location>
        <topology evidence="1">Multi-pass membrane protein</topology>
    </subcellularLocation>
    <subcellularLocation>
        <location evidence="8">Membrane</location>
        <topology evidence="8">Multi-pass membrane protein</topology>
    </subcellularLocation>
</comment>
<evidence type="ECO:0000256" key="8">
    <source>
        <dbReference type="RuleBase" id="RU004057"/>
    </source>
</evidence>
<dbReference type="RefSeq" id="WP_068189308.1">
    <property type="nucleotide sequence ID" value="NZ_CP013909.1"/>
</dbReference>
<keyword evidence="11" id="KW-0282">Flagellum</keyword>
<feature type="transmembrane region" description="Helical" evidence="9">
    <location>
        <begin position="190"/>
        <end position="217"/>
    </location>
</feature>
<dbReference type="PANTHER" id="PTHR30625:SF15">
    <property type="entry name" value="BIOPOLYMER TRANSPORT PROTEIN EXBB"/>
    <property type="match status" value="1"/>
</dbReference>
<accession>A0A0U3STZ1</accession>
<feature type="transmembrane region" description="Helical" evidence="9">
    <location>
        <begin position="28"/>
        <end position="51"/>
    </location>
</feature>
<evidence type="ECO:0000256" key="7">
    <source>
        <dbReference type="ARBA" id="ARBA00023136"/>
    </source>
</evidence>
<feature type="domain" description="MotA/TolQ/ExbB proton channel" evidence="10">
    <location>
        <begin position="145"/>
        <end position="270"/>
    </location>
</feature>
<keyword evidence="6 9" id="KW-1133">Transmembrane helix</keyword>
<keyword evidence="3" id="KW-1003">Cell membrane</keyword>
<dbReference type="PANTHER" id="PTHR30625">
    <property type="entry name" value="PROTEIN TOLQ"/>
    <property type="match status" value="1"/>
</dbReference>